<dbReference type="InterPro" id="IPR029071">
    <property type="entry name" value="Ubiquitin-like_domsf"/>
</dbReference>
<keyword evidence="11" id="KW-1185">Reference proteome</keyword>
<evidence type="ECO:0000313" key="10">
    <source>
        <dbReference type="EMBL" id="KAJ4945299.1"/>
    </source>
</evidence>
<reference evidence="10" key="1">
    <citation type="submission" date="2022-11" db="EMBL/GenBank/DDBJ databases">
        <title>Chromosome-level genome of Pogonophryne albipinna.</title>
        <authorList>
            <person name="Jo E."/>
        </authorList>
    </citation>
    <scope>NUCLEOTIDE SEQUENCE</scope>
    <source>
        <strain evidence="10">SGF0006</strain>
        <tissue evidence="10">Muscle</tissue>
    </source>
</reference>
<dbReference type="PROSITE" id="PS51450">
    <property type="entry name" value="LRR"/>
    <property type="match status" value="1"/>
</dbReference>
<feature type="domain" description="CAP-Gly" evidence="9">
    <location>
        <begin position="29"/>
        <end position="73"/>
    </location>
</feature>
<dbReference type="SUPFAM" id="SSF52058">
    <property type="entry name" value="L domain-like"/>
    <property type="match status" value="1"/>
</dbReference>
<keyword evidence="7" id="KW-0143">Chaperone</keyword>
<protein>
    <recommendedName>
        <fullName evidence="3">Tubulin-specific chaperone E</fullName>
    </recommendedName>
    <alternativeName>
        <fullName evidence="8">Tubulin-folding cofactor E</fullName>
    </alternativeName>
</protein>
<evidence type="ECO:0000259" key="9">
    <source>
        <dbReference type="PROSITE" id="PS50245"/>
    </source>
</evidence>
<dbReference type="CDD" id="cd17044">
    <property type="entry name" value="Ubl_TBCE"/>
    <property type="match status" value="1"/>
</dbReference>
<evidence type="ECO:0000256" key="4">
    <source>
        <dbReference type="ARBA" id="ARBA00022490"/>
    </source>
</evidence>
<dbReference type="InterPro" id="IPR032675">
    <property type="entry name" value="LRR_dom_sf"/>
</dbReference>
<keyword evidence="4" id="KW-0963">Cytoplasm</keyword>
<dbReference type="Proteomes" id="UP001219934">
    <property type="component" value="Unassembled WGS sequence"/>
</dbReference>
<evidence type="ECO:0000256" key="5">
    <source>
        <dbReference type="ARBA" id="ARBA00022614"/>
    </source>
</evidence>
<dbReference type="SUPFAM" id="SSF54236">
    <property type="entry name" value="Ubiquitin-like"/>
    <property type="match status" value="1"/>
</dbReference>
<sequence length="519" mass="58633">MGVDQPDPEEVVDRRVSCDGERATVRYLGPVPPTAGLWYGVEWDNPERGKHDGSHEGVQYFTCRNPKGGSFVRPAKVSFGVDFLTVVREEYTIDTEEVLSHEICISSRKLKWGKVKERSYENLPSVLLTRSEVNGAGAEGEIRETTPNVQWLDMCGTLLSCWEDVAAITQQLEHLEGLHLSNNRLRVPSEVSPLCRSFCSLRTLALNNCDLTWTQILECAPMWPQLEVLSLEENNITELRRPEGVLQSLKNLNVSSNPLEQNTVLSIAALPRLEELNLSKTGLSDIRFDDAAPGSQTDMFAALKTLRLDYNKITEWCVVNELGKLRSLVIFTCRGNRLLSSDGNPRTANQMLIAKLGKLEVLNNGQIVPDDRKGAECDYMKMFGLEWLEAGGDSEPSREFIIQHPRYLSLVQKYGAPDEGLLKKWVPLALKNQLLKITFVFPDHPDRKPIEKKLPDSMEVQKVKGLLNRLLKVPPSDLKLTYTTLKKMGIEYEIDGDLKTLHYYAIEDGDQVQVRWSRP</sequence>
<dbReference type="Gene3D" id="3.10.20.90">
    <property type="entry name" value="Phosphatidylinositol 3-kinase Catalytic Subunit, Chain A, domain 1"/>
    <property type="match status" value="1"/>
</dbReference>
<comment type="caution">
    <text evidence="10">The sequence shown here is derived from an EMBL/GenBank/DDBJ whole genome shotgun (WGS) entry which is preliminary data.</text>
</comment>
<dbReference type="InterPro" id="IPR050216">
    <property type="entry name" value="LRR_domain-containing"/>
</dbReference>
<dbReference type="AlphaFoldDB" id="A0AAD6BKG2"/>
<dbReference type="PANTHER" id="PTHR48051:SF46">
    <property type="entry name" value="LEUCINE RICH REPEAT-CONTAINING DOMAIN PROTEIN"/>
    <property type="match status" value="1"/>
</dbReference>
<dbReference type="SUPFAM" id="SSF74924">
    <property type="entry name" value="Cap-Gly domain"/>
    <property type="match status" value="1"/>
</dbReference>
<accession>A0AAD6BKG2</accession>
<evidence type="ECO:0000313" key="11">
    <source>
        <dbReference type="Proteomes" id="UP001219934"/>
    </source>
</evidence>
<dbReference type="PROSITE" id="PS00845">
    <property type="entry name" value="CAP_GLY_1"/>
    <property type="match status" value="1"/>
</dbReference>
<evidence type="ECO:0000256" key="6">
    <source>
        <dbReference type="ARBA" id="ARBA00022737"/>
    </source>
</evidence>
<dbReference type="Gene3D" id="2.30.30.190">
    <property type="entry name" value="CAP Gly-rich-like domain"/>
    <property type="match status" value="1"/>
</dbReference>
<keyword evidence="5" id="KW-0433">Leucine-rich repeat</keyword>
<dbReference type="Gene3D" id="3.80.10.10">
    <property type="entry name" value="Ribonuclease Inhibitor"/>
    <property type="match status" value="2"/>
</dbReference>
<dbReference type="PROSITE" id="PS50245">
    <property type="entry name" value="CAP_GLY_2"/>
    <property type="match status" value="1"/>
</dbReference>
<comment type="subcellular location">
    <subcellularLocation>
        <location evidence="1">Cytoplasm</location>
    </subcellularLocation>
</comment>
<proteinExistence type="inferred from homology"/>
<evidence type="ECO:0000256" key="1">
    <source>
        <dbReference type="ARBA" id="ARBA00004496"/>
    </source>
</evidence>
<dbReference type="InterPro" id="IPR000938">
    <property type="entry name" value="CAP-Gly_domain"/>
</dbReference>
<dbReference type="InterPro" id="IPR000626">
    <property type="entry name" value="Ubiquitin-like_dom"/>
</dbReference>
<name>A0AAD6BKG2_9TELE</name>
<dbReference type="PANTHER" id="PTHR48051">
    <property type="match status" value="1"/>
</dbReference>
<evidence type="ECO:0000256" key="8">
    <source>
        <dbReference type="ARBA" id="ARBA00030180"/>
    </source>
</evidence>
<keyword evidence="6" id="KW-0677">Repeat</keyword>
<evidence type="ECO:0000256" key="2">
    <source>
        <dbReference type="ARBA" id="ARBA00006286"/>
    </source>
</evidence>
<dbReference type="InterPro" id="IPR001611">
    <property type="entry name" value="Leu-rich_rpt"/>
</dbReference>
<dbReference type="FunFam" id="2.30.30.190:FF:000008">
    <property type="entry name" value="Tubulin-specific chaperone E"/>
    <property type="match status" value="1"/>
</dbReference>
<dbReference type="Pfam" id="PF01302">
    <property type="entry name" value="CAP_GLY"/>
    <property type="match status" value="1"/>
</dbReference>
<gene>
    <name evidence="10" type="ORF">JOQ06_013826</name>
</gene>
<evidence type="ECO:0000256" key="3">
    <source>
        <dbReference type="ARBA" id="ARBA00015004"/>
    </source>
</evidence>
<dbReference type="InterPro" id="IPR036859">
    <property type="entry name" value="CAP-Gly_dom_sf"/>
</dbReference>
<comment type="similarity">
    <text evidence="2">Belongs to the TBCE family.</text>
</comment>
<dbReference type="InterPro" id="IPR044079">
    <property type="entry name" value="Ubl_TBCE"/>
</dbReference>
<organism evidence="10 11">
    <name type="scientific">Pogonophryne albipinna</name>
    <dbReference type="NCBI Taxonomy" id="1090488"/>
    <lineage>
        <taxon>Eukaryota</taxon>
        <taxon>Metazoa</taxon>
        <taxon>Chordata</taxon>
        <taxon>Craniata</taxon>
        <taxon>Vertebrata</taxon>
        <taxon>Euteleostomi</taxon>
        <taxon>Actinopterygii</taxon>
        <taxon>Neopterygii</taxon>
        <taxon>Teleostei</taxon>
        <taxon>Neoteleostei</taxon>
        <taxon>Acanthomorphata</taxon>
        <taxon>Eupercaria</taxon>
        <taxon>Perciformes</taxon>
        <taxon>Notothenioidei</taxon>
        <taxon>Pogonophryne</taxon>
    </lineage>
</organism>
<dbReference type="EMBL" id="JAPTMU010000004">
    <property type="protein sequence ID" value="KAJ4945299.1"/>
    <property type="molecule type" value="Genomic_DNA"/>
</dbReference>
<evidence type="ECO:0000256" key="7">
    <source>
        <dbReference type="ARBA" id="ARBA00023186"/>
    </source>
</evidence>
<dbReference type="SMART" id="SM01052">
    <property type="entry name" value="CAP_GLY"/>
    <property type="match status" value="1"/>
</dbReference>
<dbReference type="GO" id="GO:0005737">
    <property type="term" value="C:cytoplasm"/>
    <property type="evidence" value="ECO:0007669"/>
    <property type="project" value="UniProtKB-SubCell"/>
</dbReference>
<dbReference type="Pfam" id="PF14560">
    <property type="entry name" value="Ubiquitin_2"/>
    <property type="match status" value="1"/>
</dbReference>